<dbReference type="AlphaFoldDB" id="A0A9D9N3D0"/>
<sequence length="619" mass="71725">MELSTLLNFIKDVFAFDENSPLLFTQFYFWAFFALVFAVFSLIKSKRLLRNSFLLFVSLFFYYKTSGFFVLILMFVTCSDFLIAQRIDKASSAVKKKAWLICSIVIDLFLLCYFKYAYFFTDVINNMFGWELHVFDAFAWIGNALTGTERFRVDQIILPVGISFYTFQVISYTVDVYKGSIRPVRNLLDFGFYVSFFPQLVAGPIVRASEFIPQLYKPYHLGRRQFGIAVFWILNGLAKKIILSDYIAVNFIDRVFENPLLFSGFENLMALFGYSLQVYADFSGYTDIATGVAMLMGFYLPQNFNSPYKAPNASNFWKRWHISLSRWLQTYLYIPLGGNRNASFGTYFWIILIALIALILSGSLYAALTVIGVAIILGLVAWFKPEKRIKIITNLNSFITMLLGGIWHGASWNFMIWGGLNGVGMIIYKFWRDMKWIWRMVWVGATTLVLGLLCHFTPQPVYNMLFVWVAIICAGSVIRYIYHLTRCQYPFKHLGNAWAVTQTFVFITFTRLFFRSGSNLDPAVANEVAWNTAKNMVNQIGSTWNTSIIPQIIWEYKNVFLLIVLGMIIHWLPVNFKRWYRLNFALLPVPVIALLVVFVVFVVYQFITADLQAFIYFQF</sequence>
<keyword evidence="8" id="KW-0012">Acyltransferase</keyword>
<dbReference type="PANTHER" id="PTHR13285">
    <property type="entry name" value="ACYLTRANSFERASE"/>
    <property type="match status" value="1"/>
</dbReference>
<reference evidence="10" key="1">
    <citation type="submission" date="2020-10" db="EMBL/GenBank/DDBJ databases">
        <authorList>
            <person name="Gilroy R."/>
        </authorList>
    </citation>
    <scope>NUCLEOTIDE SEQUENCE</scope>
    <source>
        <strain evidence="10">G3-3990</strain>
    </source>
</reference>
<comment type="similarity">
    <text evidence="2">Belongs to the membrane-bound acyltransferase family.</text>
</comment>
<dbReference type="InterPro" id="IPR051085">
    <property type="entry name" value="MB_O-acyltransferase"/>
</dbReference>
<accession>A0A9D9N3D0</accession>
<comment type="subcellular location">
    <subcellularLocation>
        <location evidence="1">Cell membrane</location>
        <topology evidence="1">Multi-pass membrane protein</topology>
    </subcellularLocation>
</comment>
<evidence type="ECO:0000313" key="11">
    <source>
        <dbReference type="Proteomes" id="UP000823641"/>
    </source>
</evidence>
<evidence type="ECO:0000256" key="9">
    <source>
        <dbReference type="SAM" id="Phobius"/>
    </source>
</evidence>
<evidence type="ECO:0000256" key="2">
    <source>
        <dbReference type="ARBA" id="ARBA00010323"/>
    </source>
</evidence>
<feature type="transmembrane region" description="Helical" evidence="9">
    <location>
        <begin position="494"/>
        <end position="514"/>
    </location>
</feature>
<protein>
    <submittedName>
        <fullName evidence="10">MBOAT family protein</fullName>
    </submittedName>
</protein>
<feature type="transmembrane region" description="Helical" evidence="9">
    <location>
        <begin position="366"/>
        <end position="384"/>
    </location>
</feature>
<reference evidence="10" key="2">
    <citation type="journal article" date="2021" name="PeerJ">
        <title>Extensive microbial diversity within the chicken gut microbiome revealed by metagenomics and culture.</title>
        <authorList>
            <person name="Gilroy R."/>
            <person name="Ravi A."/>
            <person name="Getino M."/>
            <person name="Pursley I."/>
            <person name="Horton D.L."/>
            <person name="Alikhan N.F."/>
            <person name="Baker D."/>
            <person name="Gharbi K."/>
            <person name="Hall N."/>
            <person name="Watson M."/>
            <person name="Adriaenssens E.M."/>
            <person name="Foster-Nyarko E."/>
            <person name="Jarju S."/>
            <person name="Secka A."/>
            <person name="Antonio M."/>
            <person name="Oren A."/>
            <person name="Chaudhuri R.R."/>
            <person name="La Ragione R."/>
            <person name="Hildebrand F."/>
            <person name="Pallen M.J."/>
        </authorList>
    </citation>
    <scope>NUCLEOTIDE SEQUENCE</scope>
    <source>
        <strain evidence="10">G3-3990</strain>
    </source>
</reference>
<feature type="transmembrane region" description="Helical" evidence="9">
    <location>
        <begin position="282"/>
        <end position="300"/>
    </location>
</feature>
<feature type="transmembrane region" description="Helical" evidence="9">
    <location>
        <begin position="552"/>
        <end position="572"/>
    </location>
</feature>
<feature type="transmembrane region" description="Helical" evidence="9">
    <location>
        <begin position="438"/>
        <end position="458"/>
    </location>
</feature>
<dbReference type="PANTHER" id="PTHR13285:SF23">
    <property type="entry name" value="TEICHOIC ACID D-ALANYLTRANSFERASE"/>
    <property type="match status" value="1"/>
</dbReference>
<dbReference type="Proteomes" id="UP000823641">
    <property type="component" value="Unassembled WGS sequence"/>
</dbReference>
<dbReference type="Pfam" id="PF03062">
    <property type="entry name" value="MBOAT"/>
    <property type="match status" value="1"/>
</dbReference>
<dbReference type="InterPro" id="IPR004299">
    <property type="entry name" value="MBOAT_fam"/>
</dbReference>
<evidence type="ECO:0000256" key="7">
    <source>
        <dbReference type="ARBA" id="ARBA00023136"/>
    </source>
</evidence>
<gene>
    <name evidence="10" type="ORF">IAA73_00825</name>
</gene>
<feature type="transmembrane region" description="Helical" evidence="9">
    <location>
        <begin position="226"/>
        <end position="243"/>
    </location>
</feature>
<name>A0A9D9N3D0_9BACT</name>
<comment type="caution">
    <text evidence="10">The sequence shown here is derived from an EMBL/GenBank/DDBJ whole genome shotgun (WGS) entry which is preliminary data.</text>
</comment>
<evidence type="ECO:0000256" key="4">
    <source>
        <dbReference type="ARBA" id="ARBA00022679"/>
    </source>
</evidence>
<evidence type="ECO:0000313" key="10">
    <source>
        <dbReference type="EMBL" id="MBO8458869.1"/>
    </source>
</evidence>
<keyword evidence="7 9" id="KW-0472">Membrane</keyword>
<feature type="transmembrane region" description="Helical" evidence="9">
    <location>
        <begin position="584"/>
        <end position="607"/>
    </location>
</feature>
<dbReference type="InterPro" id="IPR028362">
    <property type="entry name" value="AlgI"/>
</dbReference>
<dbReference type="GO" id="GO:0005886">
    <property type="term" value="C:plasma membrane"/>
    <property type="evidence" value="ECO:0007669"/>
    <property type="project" value="UniProtKB-SubCell"/>
</dbReference>
<keyword evidence="4" id="KW-0808">Transferase</keyword>
<keyword evidence="5 9" id="KW-0812">Transmembrane</keyword>
<dbReference type="PIRSF" id="PIRSF500217">
    <property type="entry name" value="AlgI"/>
    <property type="match status" value="1"/>
</dbReference>
<feature type="transmembrane region" description="Helical" evidence="9">
    <location>
        <begin position="27"/>
        <end position="43"/>
    </location>
</feature>
<dbReference type="GO" id="GO:0016746">
    <property type="term" value="F:acyltransferase activity"/>
    <property type="evidence" value="ECO:0007669"/>
    <property type="project" value="UniProtKB-KW"/>
</dbReference>
<organism evidence="10 11">
    <name type="scientific">Candidatus Gallipaludibacter merdavium</name>
    <dbReference type="NCBI Taxonomy" id="2840839"/>
    <lineage>
        <taxon>Bacteria</taxon>
        <taxon>Pseudomonadati</taxon>
        <taxon>Bacteroidota</taxon>
        <taxon>Bacteroidia</taxon>
        <taxon>Bacteroidales</taxon>
        <taxon>Candidatus Gallipaludibacter</taxon>
    </lineage>
</organism>
<evidence type="ECO:0000256" key="6">
    <source>
        <dbReference type="ARBA" id="ARBA00022989"/>
    </source>
</evidence>
<evidence type="ECO:0000256" key="8">
    <source>
        <dbReference type="ARBA" id="ARBA00023315"/>
    </source>
</evidence>
<keyword evidence="6 9" id="KW-1133">Transmembrane helix</keyword>
<proteinExistence type="inferred from homology"/>
<feature type="transmembrane region" description="Helical" evidence="9">
    <location>
        <begin position="464"/>
        <end position="482"/>
    </location>
</feature>
<evidence type="ECO:0000256" key="5">
    <source>
        <dbReference type="ARBA" id="ARBA00022692"/>
    </source>
</evidence>
<feature type="transmembrane region" description="Helical" evidence="9">
    <location>
        <begin position="99"/>
        <end position="119"/>
    </location>
</feature>
<dbReference type="EMBL" id="JADIMG010000004">
    <property type="protein sequence ID" value="MBO8458869.1"/>
    <property type="molecule type" value="Genomic_DNA"/>
</dbReference>
<dbReference type="GO" id="GO:0042121">
    <property type="term" value="P:alginic acid biosynthetic process"/>
    <property type="evidence" value="ECO:0007669"/>
    <property type="project" value="InterPro"/>
</dbReference>
<evidence type="ECO:0000256" key="3">
    <source>
        <dbReference type="ARBA" id="ARBA00022475"/>
    </source>
</evidence>
<dbReference type="InterPro" id="IPR024194">
    <property type="entry name" value="Ac/AlaTfrase_AlgI/DltB"/>
</dbReference>
<keyword evidence="3" id="KW-1003">Cell membrane</keyword>
<dbReference type="PIRSF" id="PIRSF016636">
    <property type="entry name" value="AlgI_DltB"/>
    <property type="match status" value="1"/>
</dbReference>
<evidence type="ECO:0000256" key="1">
    <source>
        <dbReference type="ARBA" id="ARBA00004651"/>
    </source>
</evidence>